<evidence type="ECO:0000256" key="2">
    <source>
        <dbReference type="SAM" id="Phobius"/>
    </source>
</evidence>
<feature type="compositionally biased region" description="Low complexity" evidence="1">
    <location>
        <begin position="60"/>
        <end position="69"/>
    </location>
</feature>
<name>A0ABP7BI11_9MICO</name>
<protein>
    <recommendedName>
        <fullName evidence="3">DUF2510 domain-containing protein</fullName>
    </recommendedName>
</protein>
<comment type="caution">
    <text evidence="4">The sequence shown here is derived from an EMBL/GenBank/DDBJ whole genome shotgun (WGS) entry which is preliminary data.</text>
</comment>
<keyword evidence="2" id="KW-0472">Membrane</keyword>
<evidence type="ECO:0000256" key="1">
    <source>
        <dbReference type="SAM" id="MobiDB-lite"/>
    </source>
</evidence>
<feature type="region of interest" description="Disordered" evidence="1">
    <location>
        <begin position="109"/>
        <end position="129"/>
    </location>
</feature>
<sequence length="415" mass="44339">MSNPGWWRDPQGGPFLRWWDGRAWTEHTSPLPPAEGGAASPSQAPYAAPQAQPLWDGQHASPAATSPAAAPERRGRGWLLALILGGVALVAVIVLVVAVVVPLFSRPDAASAPAPTEGAESSPSATPTPATVYALSERPGYADMESFVTGTYEKYLAAREDGSIRDLVPDTDDADDYINAFLLLLSDERGALRWAPSGTNPDELDAIIQATRDRVAEYERRFLAGEDLGVSVRVVRSDGSVFESDGAAPRADAAELARDYTASPGPDGTYVDSAEELASYFGMSLTFDYASMYESCGHSDVPLETIIATYCSATPELVYVNPDYSDYDAYVSSPAFVNSIRHEIAHDQIAEVCGTVAPPVAGAQLEAVTNSYAVLFLGADRAEFDARANGEYAAYRTTAETDRVAQLIHDDTVCQ</sequence>
<evidence type="ECO:0000259" key="3">
    <source>
        <dbReference type="Pfam" id="PF10708"/>
    </source>
</evidence>
<accession>A0ABP7BI11</accession>
<feature type="region of interest" description="Disordered" evidence="1">
    <location>
        <begin position="26"/>
        <end position="69"/>
    </location>
</feature>
<feature type="domain" description="DUF2510" evidence="3">
    <location>
        <begin position="4"/>
        <end position="35"/>
    </location>
</feature>
<reference evidence="5" key="1">
    <citation type="journal article" date="2019" name="Int. J. Syst. Evol. Microbiol.">
        <title>The Global Catalogue of Microorganisms (GCM) 10K type strain sequencing project: providing services to taxonomists for standard genome sequencing and annotation.</title>
        <authorList>
            <consortium name="The Broad Institute Genomics Platform"/>
            <consortium name="The Broad Institute Genome Sequencing Center for Infectious Disease"/>
            <person name="Wu L."/>
            <person name="Ma J."/>
        </authorList>
    </citation>
    <scope>NUCLEOTIDE SEQUENCE [LARGE SCALE GENOMIC DNA]</scope>
    <source>
        <strain evidence="5">JCM 16546</strain>
    </source>
</reference>
<keyword evidence="2" id="KW-0812">Transmembrane</keyword>
<feature type="compositionally biased region" description="Low complexity" evidence="1">
    <location>
        <begin position="38"/>
        <end position="53"/>
    </location>
</feature>
<dbReference type="Proteomes" id="UP001410795">
    <property type="component" value="Unassembled WGS sequence"/>
</dbReference>
<feature type="transmembrane region" description="Helical" evidence="2">
    <location>
        <begin position="78"/>
        <end position="104"/>
    </location>
</feature>
<organism evidence="4 5">
    <name type="scientific">Microbacterium marinilacus</name>
    <dbReference type="NCBI Taxonomy" id="415209"/>
    <lineage>
        <taxon>Bacteria</taxon>
        <taxon>Bacillati</taxon>
        <taxon>Actinomycetota</taxon>
        <taxon>Actinomycetes</taxon>
        <taxon>Micrococcales</taxon>
        <taxon>Microbacteriaceae</taxon>
        <taxon>Microbacterium</taxon>
    </lineage>
</organism>
<gene>
    <name evidence="4" type="ORF">GCM10022202_20370</name>
</gene>
<dbReference type="RefSeq" id="WP_221858991.1">
    <property type="nucleotide sequence ID" value="NZ_BAAAYV010000009.1"/>
</dbReference>
<keyword evidence="2" id="KW-1133">Transmembrane helix</keyword>
<feature type="compositionally biased region" description="Polar residues" evidence="1">
    <location>
        <begin position="119"/>
        <end position="129"/>
    </location>
</feature>
<proteinExistence type="predicted"/>
<keyword evidence="5" id="KW-1185">Reference proteome</keyword>
<dbReference type="EMBL" id="BAAAYV010000009">
    <property type="protein sequence ID" value="GAA3659544.1"/>
    <property type="molecule type" value="Genomic_DNA"/>
</dbReference>
<evidence type="ECO:0000313" key="4">
    <source>
        <dbReference type="EMBL" id="GAA3659544.1"/>
    </source>
</evidence>
<dbReference type="Pfam" id="PF10708">
    <property type="entry name" value="DUF2510"/>
    <property type="match status" value="1"/>
</dbReference>
<dbReference type="InterPro" id="IPR018929">
    <property type="entry name" value="DUF2510"/>
</dbReference>
<evidence type="ECO:0000313" key="5">
    <source>
        <dbReference type="Proteomes" id="UP001410795"/>
    </source>
</evidence>